<keyword evidence="3" id="KW-0812">Transmembrane</keyword>
<proteinExistence type="predicted"/>
<keyword evidence="6" id="KW-1185">Reference proteome</keyword>
<organism evidence="5 6">
    <name type="scientific">Microcoleus asticus IPMA8</name>
    <dbReference type="NCBI Taxonomy" id="2563858"/>
    <lineage>
        <taxon>Bacteria</taxon>
        <taxon>Bacillati</taxon>
        <taxon>Cyanobacteriota</taxon>
        <taxon>Cyanophyceae</taxon>
        <taxon>Oscillatoriophycideae</taxon>
        <taxon>Oscillatoriales</taxon>
        <taxon>Microcoleaceae</taxon>
        <taxon>Microcoleus</taxon>
        <taxon>Microcoleus asticus</taxon>
    </lineage>
</organism>
<comment type="caution">
    <text evidence="5">The sequence shown here is derived from an EMBL/GenBank/DDBJ whole genome shotgun (WGS) entry which is preliminary data.</text>
</comment>
<keyword evidence="3" id="KW-1133">Transmembrane helix</keyword>
<feature type="domain" description="PPM-type phosphatase" evidence="4">
    <location>
        <begin position="273"/>
        <end position="538"/>
    </location>
</feature>
<gene>
    <name evidence="5" type="primary">stp_1</name>
    <name evidence="5" type="ORF">E5S67_00322</name>
</gene>
<dbReference type="SMART" id="SM00332">
    <property type="entry name" value="PP2Cc"/>
    <property type="match status" value="1"/>
</dbReference>
<evidence type="ECO:0000313" key="6">
    <source>
        <dbReference type="Proteomes" id="UP000702425"/>
    </source>
</evidence>
<dbReference type="Gene3D" id="3.60.40.10">
    <property type="entry name" value="PPM-type phosphatase domain"/>
    <property type="match status" value="1"/>
</dbReference>
<reference evidence="5 6" key="1">
    <citation type="journal article" date="2020" name="Sci. Rep.">
        <title>A novel cyanobacterial geosmin producer, revising GeoA distribution and dispersion patterns in Bacteria.</title>
        <authorList>
            <person name="Churro C."/>
            <person name="Semedo-Aguiar A.P."/>
            <person name="Silva A.D."/>
            <person name="Pereira-Leal J.B."/>
            <person name="Leite R.B."/>
        </authorList>
    </citation>
    <scope>NUCLEOTIDE SEQUENCE [LARGE SCALE GENOMIC DNA]</scope>
    <source>
        <strain evidence="5 6">IPMA8</strain>
    </source>
</reference>
<name>A0ABX2CQC7_9CYAN</name>
<protein>
    <submittedName>
        <fullName evidence="5">Serine/threonine phosphatase stp</fullName>
        <ecNumber evidence="5">3.1.3.16</ecNumber>
    </submittedName>
</protein>
<feature type="compositionally biased region" description="Low complexity" evidence="2">
    <location>
        <begin position="669"/>
        <end position="690"/>
    </location>
</feature>
<feature type="region of interest" description="Disordered" evidence="2">
    <location>
        <begin position="641"/>
        <end position="725"/>
    </location>
</feature>
<feature type="transmembrane region" description="Helical" evidence="3">
    <location>
        <begin position="614"/>
        <end position="634"/>
    </location>
</feature>
<dbReference type="GO" id="GO:0004722">
    <property type="term" value="F:protein serine/threonine phosphatase activity"/>
    <property type="evidence" value="ECO:0007669"/>
    <property type="project" value="UniProtKB-EC"/>
</dbReference>
<dbReference type="PROSITE" id="PS51746">
    <property type="entry name" value="PPM_2"/>
    <property type="match status" value="1"/>
</dbReference>
<dbReference type="EC" id="3.1.3.16" evidence="5"/>
<evidence type="ECO:0000313" key="5">
    <source>
        <dbReference type="EMBL" id="NQE32606.1"/>
    </source>
</evidence>
<dbReference type="Pfam" id="PF13672">
    <property type="entry name" value="PP2C_2"/>
    <property type="match status" value="1"/>
</dbReference>
<keyword evidence="3" id="KW-0472">Membrane</keyword>
<evidence type="ECO:0000259" key="4">
    <source>
        <dbReference type="PROSITE" id="PS51746"/>
    </source>
</evidence>
<feature type="compositionally biased region" description="Low complexity" evidence="2">
    <location>
        <begin position="584"/>
        <end position="593"/>
    </location>
</feature>
<dbReference type="Proteomes" id="UP000702425">
    <property type="component" value="Unassembled WGS sequence"/>
</dbReference>
<keyword evidence="5" id="KW-0378">Hydrolase</keyword>
<dbReference type="CDD" id="cd00143">
    <property type="entry name" value="PP2Cc"/>
    <property type="match status" value="1"/>
</dbReference>
<evidence type="ECO:0000256" key="2">
    <source>
        <dbReference type="SAM" id="MobiDB-lite"/>
    </source>
</evidence>
<feature type="coiled-coil region" evidence="1">
    <location>
        <begin position="318"/>
        <end position="365"/>
    </location>
</feature>
<feature type="region of interest" description="Disordered" evidence="2">
    <location>
        <begin position="573"/>
        <end position="593"/>
    </location>
</feature>
<evidence type="ECO:0000256" key="3">
    <source>
        <dbReference type="SAM" id="Phobius"/>
    </source>
</evidence>
<keyword evidence="1" id="KW-0175">Coiled coil</keyword>
<dbReference type="InterPro" id="IPR001932">
    <property type="entry name" value="PPM-type_phosphatase-like_dom"/>
</dbReference>
<dbReference type="EMBL" id="SRRZ01000004">
    <property type="protein sequence ID" value="NQE32606.1"/>
    <property type="molecule type" value="Genomic_DNA"/>
</dbReference>
<dbReference type="RefSeq" id="WP_172184868.1">
    <property type="nucleotide sequence ID" value="NZ_CAWPPK010000252.1"/>
</dbReference>
<dbReference type="InterPro" id="IPR036457">
    <property type="entry name" value="PPM-type-like_dom_sf"/>
</dbReference>
<feature type="compositionally biased region" description="Pro residues" evidence="2">
    <location>
        <begin position="691"/>
        <end position="725"/>
    </location>
</feature>
<dbReference type="SMART" id="SM00331">
    <property type="entry name" value="PP2C_SIG"/>
    <property type="match status" value="1"/>
</dbReference>
<dbReference type="SUPFAM" id="SSF81606">
    <property type="entry name" value="PP2C-like"/>
    <property type="match status" value="1"/>
</dbReference>
<sequence length="725" mass="79195">MISSFSEPIYCPNLSCAEPRNTFGRQHCAACETDLIYRYVWAVGQAAEEVPAGKVIADRYFVIAPQIWLDSRPALPPSVPEQLPDTIMPYLHLYPQRLHTPEVYGFCSLGEAPEAAEVLLLENVPINNFGRLYPSILESWSGTSAARQVYWLWQMLQLWIPLSEQGVASSLLVPENLRVEGWRVRLLELHPGNFVPTLRDLGDVWSGLVESAQPEVQPKLGEICQFMRRSSMNFDAIALELNDLLLEQAAKLPLHLEVVGMTDTGPQRSQNEDSCYPTAADFQSSKTSGGDKLIPYLTMVCDGVGGHEGGEVASQLAVQSLKALIQNLLSEITQQEELMTPTMVIKQLEEIVRVVNNVISAQNNEQGKELRQRMGTTLVMALQLPQKVKISEDLPSNNSHELYLVNVGDSRAYWIGKNYCQRLTVDDDVASREVQLGHSLYWETQLRSDAGALTQALGTRDADFLRPTIHRFIVEEEGLLLLCSDGLSDNDWVEKSWENYGPEVLEGKMSLEAAVQSWIRLANEKNGYDNTSVVATHCRMSPERLVLFDPAVASAPVSAPVSAASVSLPMSGSASLQKTGRMPESQLSESSKQLLYPETAPAPEPVQKQKPKRLGPLLGLLVLMLVFAGLGLWVRSLQNQNPDPEQLPPPPETTAPTPADIPSPGADIPSSGAESPSSGAESPSPGDESPSPSPEPTPAEIPAPSPEPTPAEIPAPSPSPEIPPP</sequence>
<evidence type="ECO:0000256" key="1">
    <source>
        <dbReference type="SAM" id="Coils"/>
    </source>
</evidence>
<accession>A0ABX2CQC7</accession>